<name>A0A366DK13_9HYPH</name>
<sequence>MENIRPIKTEADYDWAIVEITKYFENEPEVGSPDGDRFDVLATLIEAYEDKHYPITTPDPIEAIQAHMNMAGYKQAALADVIGSRSRASEVLSKKRQLTMDMAFKLNRDWHIPAEVLIQPYHLVNDDQRDKASAT</sequence>
<comment type="caution">
    <text evidence="1">The sequence shown here is derived from an EMBL/GenBank/DDBJ whole genome shotgun (WGS) entry which is preliminary data.</text>
</comment>
<dbReference type="InterPro" id="IPR010982">
    <property type="entry name" value="Lambda_DNA-bd_dom_sf"/>
</dbReference>
<proteinExistence type="predicted"/>
<dbReference type="RefSeq" id="WP_113946364.1">
    <property type="nucleotide sequence ID" value="NZ_JBHEEG010000015.1"/>
</dbReference>
<dbReference type="SUPFAM" id="SSF47413">
    <property type="entry name" value="lambda repressor-like DNA-binding domains"/>
    <property type="match status" value="1"/>
</dbReference>
<evidence type="ECO:0000313" key="2">
    <source>
        <dbReference type="Proteomes" id="UP000252893"/>
    </source>
</evidence>
<dbReference type="InterPro" id="IPR039060">
    <property type="entry name" value="Antitox_HigA"/>
</dbReference>
<protein>
    <submittedName>
        <fullName evidence="1">HTH-type transcriptional regulator/antitoxin HigA</fullName>
    </submittedName>
</protein>
<gene>
    <name evidence="1" type="ORF">DFR47_11541</name>
</gene>
<dbReference type="OrthoDB" id="9796786at2"/>
<dbReference type="GO" id="GO:0006355">
    <property type="term" value="P:regulation of DNA-templated transcription"/>
    <property type="evidence" value="ECO:0007669"/>
    <property type="project" value="InterPro"/>
</dbReference>
<dbReference type="Gene3D" id="1.10.260.40">
    <property type="entry name" value="lambda repressor-like DNA-binding domains"/>
    <property type="match status" value="1"/>
</dbReference>
<dbReference type="Proteomes" id="UP000252893">
    <property type="component" value="Unassembled WGS sequence"/>
</dbReference>
<keyword evidence="2" id="KW-1185">Reference proteome</keyword>
<dbReference type="EMBL" id="QNRH01000015">
    <property type="protein sequence ID" value="RBO89674.1"/>
    <property type="molecule type" value="Genomic_DNA"/>
</dbReference>
<evidence type="ECO:0000313" key="1">
    <source>
        <dbReference type="EMBL" id="RBO89674.1"/>
    </source>
</evidence>
<organism evidence="1 2">
    <name type="scientific">Pseudochrobactrum asaccharolyticum</name>
    <dbReference type="NCBI Taxonomy" id="354351"/>
    <lineage>
        <taxon>Bacteria</taxon>
        <taxon>Pseudomonadati</taxon>
        <taxon>Pseudomonadota</taxon>
        <taxon>Alphaproteobacteria</taxon>
        <taxon>Hyphomicrobiales</taxon>
        <taxon>Brucellaceae</taxon>
        <taxon>Pseudochrobactrum</taxon>
    </lineage>
</organism>
<dbReference type="GO" id="GO:0001046">
    <property type="term" value="F:core promoter sequence-specific DNA binding"/>
    <property type="evidence" value="ECO:0007669"/>
    <property type="project" value="TreeGrafter"/>
</dbReference>
<accession>A0A366DK13</accession>
<reference evidence="1 2" key="1">
    <citation type="submission" date="2018-06" db="EMBL/GenBank/DDBJ databases">
        <title>Genomic Encyclopedia of Type Strains, Phase IV (KMG-IV): sequencing the most valuable type-strain genomes for metagenomic binning, comparative biology and taxonomic classification.</title>
        <authorList>
            <person name="Goeker M."/>
        </authorList>
    </citation>
    <scope>NUCLEOTIDE SEQUENCE [LARGE SCALE GENOMIC DNA]</scope>
    <source>
        <strain evidence="1 2">DSM 25619</strain>
    </source>
</reference>
<dbReference type="PANTHER" id="PTHR40455">
    <property type="entry name" value="ANTITOXIN HIGA"/>
    <property type="match status" value="1"/>
</dbReference>
<dbReference type="PANTHER" id="PTHR40455:SF1">
    <property type="entry name" value="ANTITOXIN HIGA"/>
    <property type="match status" value="1"/>
</dbReference>
<dbReference type="AlphaFoldDB" id="A0A366DK13"/>